<dbReference type="AlphaFoldDB" id="A0A4Y2NJ92"/>
<protein>
    <submittedName>
        <fullName evidence="1">Uncharacterized protein</fullName>
    </submittedName>
</protein>
<dbReference type="Proteomes" id="UP000499080">
    <property type="component" value="Unassembled WGS sequence"/>
</dbReference>
<comment type="caution">
    <text evidence="1">The sequence shown here is derived from an EMBL/GenBank/DDBJ whole genome shotgun (WGS) entry which is preliminary data.</text>
</comment>
<accession>A0A4Y2NJ92</accession>
<gene>
    <name evidence="1" type="ORF">AVEN_140025_1</name>
    <name evidence="2" type="ORF">AVEN_173842_1</name>
</gene>
<evidence type="ECO:0000313" key="3">
    <source>
        <dbReference type="Proteomes" id="UP000499080"/>
    </source>
</evidence>
<sequence length="100" mass="11662">MEFSPHMWLARLDGDTTSSLSRGYFDERHKVRLCFRLTQTLKRIVILPRSSTVFPTCVLLKRGVNFQLSTEDSPFLTMTRDHPFSNPVVKFSYPFQKGTF</sequence>
<dbReference type="EMBL" id="BGPR01288014">
    <property type="protein sequence ID" value="GBN39575.1"/>
    <property type="molecule type" value="Genomic_DNA"/>
</dbReference>
<reference evidence="1 3" key="1">
    <citation type="journal article" date="2019" name="Sci. Rep.">
        <title>Orb-weaving spider Araneus ventricosus genome elucidates the spidroin gene catalogue.</title>
        <authorList>
            <person name="Kono N."/>
            <person name="Nakamura H."/>
            <person name="Ohtoshi R."/>
            <person name="Moran D.A.P."/>
            <person name="Shinohara A."/>
            <person name="Yoshida Y."/>
            <person name="Fujiwara M."/>
            <person name="Mori M."/>
            <person name="Tomita M."/>
            <person name="Arakawa K."/>
        </authorList>
    </citation>
    <scope>NUCLEOTIDE SEQUENCE [LARGE SCALE GENOMIC DNA]</scope>
</reference>
<dbReference type="EMBL" id="BGPR01288023">
    <property type="protein sequence ID" value="GBN39595.1"/>
    <property type="molecule type" value="Genomic_DNA"/>
</dbReference>
<name>A0A4Y2NJ92_ARAVE</name>
<keyword evidence="3" id="KW-1185">Reference proteome</keyword>
<proteinExistence type="predicted"/>
<organism evidence="1 3">
    <name type="scientific">Araneus ventricosus</name>
    <name type="common">Orbweaver spider</name>
    <name type="synonym">Epeira ventricosa</name>
    <dbReference type="NCBI Taxonomy" id="182803"/>
    <lineage>
        <taxon>Eukaryota</taxon>
        <taxon>Metazoa</taxon>
        <taxon>Ecdysozoa</taxon>
        <taxon>Arthropoda</taxon>
        <taxon>Chelicerata</taxon>
        <taxon>Arachnida</taxon>
        <taxon>Araneae</taxon>
        <taxon>Araneomorphae</taxon>
        <taxon>Entelegynae</taxon>
        <taxon>Araneoidea</taxon>
        <taxon>Araneidae</taxon>
        <taxon>Araneus</taxon>
    </lineage>
</organism>
<evidence type="ECO:0000313" key="1">
    <source>
        <dbReference type="EMBL" id="GBN39575.1"/>
    </source>
</evidence>
<evidence type="ECO:0000313" key="2">
    <source>
        <dbReference type="EMBL" id="GBN39595.1"/>
    </source>
</evidence>